<evidence type="ECO:0000256" key="1">
    <source>
        <dbReference type="SAM" id="MobiDB-lite"/>
    </source>
</evidence>
<sequence length="138" mass="14755">MVALNDEIDRRVTENDIPLTERRSAAAKQVAELARRRVAIAADLHDVDEELARTLTASAKIMEIAELARFTDVSAADLSRWLDAGQPKPGRRKKPTSDRTRTKNAVYSASDAIVKPLPGNRGASAAPGPIGANSATAP</sequence>
<evidence type="ECO:0000313" key="3">
    <source>
        <dbReference type="Proteomes" id="UP001500689"/>
    </source>
</evidence>
<gene>
    <name evidence="2" type="ORF">GCM10022222_86070</name>
</gene>
<evidence type="ECO:0008006" key="4">
    <source>
        <dbReference type="Google" id="ProtNLM"/>
    </source>
</evidence>
<keyword evidence="3" id="KW-1185">Reference proteome</keyword>
<dbReference type="RefSeq" id="WP_344869479.1">
    <property type="nucleotide sequence ID" value="NZ_BAAAZN010000039.1"/>
</dbReference>
<accession>A0ABP6YSU7</accession>
<comment type="caution">
    <text evidence="2">The sequence shown here is derived from an EMBL/GenBank/DDBJ whole genome shotgun (WGS) entry which is preliminary data.</text>
</comment>
<feature type="region of interest" description="Disordered" evidence="1">
    <location>
        <begin position="79"/>
        <end position="138"/>
    </location>
</feature>
<evidence type="ECO:0000313" key="2">
    <source>
        <dbReference type="EMBL" id="GAA3588296.1"/>
    </source>
</evidence>
<dbReference type="Proteomes" id="UP001500689">
    <property type="component" value="Unassembled WGS sequence"/>
</dbReference>
<organism evidence="2 3">
    <name type="scientific">Amycolatopsis ultiminotia</name>
    <dbReference type="NCBI Taxonomy" id="543629"/>
    <lineage>
        <taxon>Bacteria</taxon>
        <taxon>Bacillati</taxon>
        <taxon>Actinomycetota</taxon>
        <taxon>Actinomycetes</taxon>
        <taxon>Pseudonocardiales</taxon>
        <taxon>Pseudonocardiaceae</taxon>
        <taxon>Amycolatopsis</taxon>
    </lineage>
</organism>
<dbReference type="EMBL" id="BAAAZN010000039">
    <property type="protein sequence ID" value="GAA3588296.1"/>
    <property type="molecule type" value="Genomic_DNA"/>
</dbReference>
<protein>
    <recommendedName>
        <fullName evidence="4">Helix-turn-helix DNA binding domain protein</fullName>
    </recommendedName>
</protein>
<name>A0ABP6YSU7_9PSEU</name>
<reference evidence="3" key="1">
    <citation type="journal article" date="2019" name="Int. J. Syst. Evol. Microbiol.">
        <title>The Global Catalogue of Microorganisms (GCM) 10K type strain sequencing project: providing services to taxonomists for standard genome sequencing and annotation.</title>
        <authorList>
            <consortium name="The Broad Institute Genomics Platform"/>
            <consortium name="The Broad Institute Genome Sequencing Center for Infectious Disease"/>
            <person name="Wu L."/>
            <person name="Ma J."/>
        </authorList>
    </citation>
    <scope>NUCLEOTIDE SEQUENCE [LARGE SCALE GENOMIC DNA]</scope>
    <source>
        <strain evidence="3">JCM 16898</strain>
    </source>
</reference>
<proteinExistence type="predicted"/>